<evidence type="ECO:0000256" key="1">
    <source>
        <dbReference type="SAM" id="MobiDB-lite"/>
    </source>
</evidence>
<sequence>MSGWRRMVDPLRQRGGHWTYERATPHHRHRTPARHLPVVHRAGGGGRPVLRGGLRRIPPRHPRGRRPPQQHRCGAAGGDRAGAR</sequence>
<feature type="compositionally biased region" description="Basic and acidic residues" evidence="1">
    <location>
        <begin position="1"/>
        <end position="12"/>
    </location>
</feature>
<dbReference type="EMBL" id="JBHMFI010000001">
    <property type="protein sequence ID" value="MFB9072021.1"/>
    <property type="molecule type" value="Genomic_DNA"/>
</dbReference>
<name>A0ABV5FZA6_9MICC</name>
<gene>
    <name evidence="2" type="ORF">ACFFX0_12725</name>
</gene>
<comment type="caution">
    <text evidence="2">The sequence shown here is derived from an EMBL/GenBank/DDBJ whole genome shotgun (WGS) entry which is preliminary data.</text>
</comment>
<feature type="compositionally biased region" description="Basic residues" evidence="1">
    <location>
        <begin position="53"/>
        <end position="69"/>
    </location>
</feature>
<feature type="compositionally biased region" description="Gly residues" evidence="1">
    <location>
        <begin position="75"/>
        <end position="84"/>
    </location>
</feature>
<reference evidence="2 3" key="1">
    <citation type="submission" date="2024-09" db="EMBL/GenBank/DDBJ databases">
        <authorList>
            <person name="Sun Q."/>
            <person name="Mori K."/>
        </authorList>
    </citation>
    <scope>NUCLEOTIDE SEQUENCE [LARGE SCALE GENOMIC DNA]</scope>
    <source>
        <strain evidence="2 3">CCM 7609</strain>
    </source>
</reference>
<feature type="region of interest" description="Disordered" evidence="1">
    <location>
        <begin position="1"/>
        <end position="84"/>
    </location>
</feature>
<accession>A0ABV5FZA6</accession>
<proteinExistence type="predicted"/>
<evidence type="ECO:0000313" key="3">
    <source>
        <dbReference type="Proteomes" id="UP001589575"/>
    </source>
</evidence>
<keyword evidence="3" id="KW-1185">Reference proteome</keyword>
<organism evidence="2 3">
    <name type="scientific">Citricoccus parietis</name>
    <dbReference type="NCBI Taxonomy" id="592307"/>
    <lineage>
        <taxon>Bacteria</taxon>
        <taxon>Bacillati</taxon>
        <taxon>Actinomycetota</taxon>
        <taxon>Actinomycetes</taxon>
        <taxon>Micrococcales</taxon>
        <taxon>Micrococcaceae</taxon>
        <taxon>Citricoccus</taxon>
    </lineage>
</organism>
<protein>
    <submittedName>
        <fullName evidence="2">Uncharacterized protein</fullName>
    </submittedName>
</protein>
<dbReference type="Proteomes" id="UP001589575">
    <property type="component" value="Unassembled WGS sequence"/>
</dbReference>
<evidence type="ECO:0000313" key="2">
    <source>
        <dbReference type="EMBL" id="MFB9072021.1"/>
    </source>
</evidence>